<dbReference type="Proteomes" id="UP000800235">
    <property type="component" value="Unassembled WGS sequence"/>
</dbReference>
<evidence type="ECO:0008006" key="3">
    <source>
        <dbReference type="Google" id="ProtNLM"/>
    </source>
</evidence>
<sequence length="245" mass="28097">MSKTSPFFSTRIIHRPHPEAVTYDLTSTSHTTITFPINSTWSSGLHWHSNHTEYLEVRQGAVKVTLGRETSIITATDYSTQNSLTKVSEDGQERKIVIVEKGFRHEWSRAYANDRIDVIVRESTDPDDGMKTVFFWCVNAIVLEGIDRIGSNNSKLRRQLEGLITEWKLMILFWELDNWPVIWDSNGWGELGRWIESVSTFGVLVIAMVLGRVSSVKGVTEKYMPSDVWKIHLLSCHKAEKGKWK</sequence>
<accession>A0A9P4NR93</accession>
<organism evidence="1 2">
    <name type="scientific">Tothia fuscella</name>
    <dbReference type="NCBI Taxonomy" id="1048955"/>
    <lineage>
        <taxon>Eukaryota</taxon>
        <taxon>Fungi</taxon>
        <taxon>Dikarya</taxon>
        <taxon>Ascomycota</taxon>
        <taxon>Pezizomycotina</taxon>
        <taxon>Dothideomycetes</taxon>
        <taxon>Pleosporomycetidae</taxon>
        <taxon>Venturiales</taxon>
        <taxon>Cylindrosympodiaceae</taxon>
        <taxon>Tothia</taxon>
    </lineage>
</organism>
<dbReference type="InterPro" id="IPR011051">
    <property type="entry name" value="RmlC_Cupin_sf"/>
</dbReference>
<dbReference type="SUPFAM" id="SSF51182">
    <property type="entry name" value="RmlC-like cupins"/>
    <property type="match status" value="1"/>
</dbReference>
<dbReference type="OrthoDB" id="504210at2759"/>
<reference evidence="1" key="1">
    <citation type="journal article" date="2020" name="Stud. Mycol.">
        <title>101 Dothideomycetes genomes: a test case for predicting lifestyles and emergence of pathogens.</title>
        <authorList>
            <person name="Haridas S."/>
            <person name="Albert R."/>
            <person name="Binder M."/>
            <person name="Bloem J."/>
            <person name="Labutti K."/>
            <person name="Salamov A."/>
            <person name="Andreopoulos B."/>
            <person name="Baker S."/>
            <person name="Barry K."/>
            <person name="Bills G."/>
            <person name="Bluhm B."/>
            <person name="Cannon C."/>
            <person name="Castanera R."/>
            <person name="Culley D."/>
            <person name="Daum C."/>
            <person name="Ezra D."/>
            <person name="Gonzalez J."/>
            <person name="Henrissat B."/>
            <person name="Kuo A."/>
            <person name="Liang C."/>
            <person name="Lipzen A."/>
            <person name="Lutzoni F."/>
            <person name="Magnuson J."/>
            <person name="Mondo S."/>
            <person name="Nolan M."/>
            <person name="Ohm R."/>
            <person name="Pangilinan J."/>
            <person name="Park H.-J."/>
            <person name="Ramirez L."/>
            <person name="Alfaro M."/>
            <person name="Sun H."/>
            <person name="Tritt A."/>
            <person name="Yoshinaga Y."/>
            <person name="Zwiers L.-H."/>
            <person name="Turgeon B."/>
            <person name="Goodwin S."/>
            <person name="Spatafora J."/>
            <person name="Crous P."/>
            <person name="Grigoriev I."/>
        </authorList>
    </citation>
    <scope>NUCLEOTIDE SEQUENCE</scope>
    <source>
        <strain evidence="1">CBS 130266</strain>
    </source>
</reference>
<comment type="caution">
    <text evidence="1">The sequence shown here is derived from an EMBL/GenBank/DDBJ whole genome shotgun (WGS) entry which is preliminary data.</text>
</comment>
<gene>
    <name evidence="1" type="ORF">EJ08DRAFT_634029</name>
</gene>
<keyword evidence="2" id="KW-1185">Reference proteome</keyword>
<evidence type="ECO:0000313" key="2">
    <source>
        <dbReference type="Proteomes" id="UP000800235"/>
    </source>
</evidence>
<dbReference type="EMBL" id="MU007040">
    <property type="protein sequence ID" value="KAF2430200.1"/>
    <property type="molecule type" value="Genomic_DNA"/>
</dbReference>
<protein>
    <recommendedName>
        <fullName evidence="3">Cupin, RmlC-type</fullName>
    </recommendedName>
</protein>
<name>A0A9P4NR93_9PEZI</name>
<proteinExistence type="predicted"/>
<dbReference type="AlphaFoldDB" id="A0A9P4NR93"/>
<evidence type="ECO:0000313" key="1">
    <source>
        <dbReference type="EMBL" id="KAF2430200.1"/>
    </source>
</evidence>